<sequence length="461" mass="51822">MRYFENKLADYKAGSEILIDKSKWKGCIESLVNTTFEKLPPSSDSCDGGLYVGNIGVAYMLYYLSKQESFKERKATFLENAETYVKVNLEYLSHGHCKDPSSAFILGPAGITATGCLLAQEEGNISRVDQFGEMYAAAAEKCMKIDFFKHGSDEMLIGRAGYLSGALALQQKLGKKVLNDTTLNQLCSVMIESGQQHAAKHLSKSPLMYAYYGTEYLGAAHGLSGIFQMLMSFPDFFKSTTSAEPIVKSAVDYFLTLEDTDGNYPPAMDEVGCPRPDGEELVHWCHGAPGVIYMYARAYKLWGDDKYLQACIRCGELVWKKGLLKKGPGICHGVAGSGYVFLLLYRLTNDKKYLHRALMFAEFMFTTEFKEQARVPDSPYSLYEGWAGTICFLADLMQPDKAEFPFSNRNHHWLFKGGAPPHLYFAPPPRNFKQHLISQHKPQFLHEINLEDYNEALFLMS</sequence>
<keyword evidence="2" id="KW-0862">Zinc</keyword>
<evidence type="ECO:0000256" key="2">
    <source>
        <dbReference type="PIRSR" id="PIRSR607822-1"/>
    </source>
</evidence>
<dbReference type="InterPro" id="IPR012341">
    <property type="entry name" value="6hp_glycosidase-like_sf"/>
</dbReference>
<dbReference type="PRINTS" id="PR01951">
    <property type="entry name" value="LANCEUKARYTE"/>
</dbReference>
<feature type="binding site" evidence="2">
    <location>
        <position position="285"/>
    </location>
    <ligand>
        <name>Zn(2+)</name>
        <dbReference type="ChEBI" id="CHEBI:29105"/>
    </ligand>
</feature>
<dbReference type="GO" id="GO:0046872">
    <property type="term" value="F:metal ion binding"/>
    <property type="evidence" value="ECO:0007669"/>
    <property type="project" value="UniProtKB-KW"/>
</dbReference>
<dbReference type="PANTHER" id="PTHR12736">
    <property type="entry name" value="LANC-LIKE PROTEIN"/>
    <property type="match status" value="1"/>
</dbReference>
<feature type="binding site" evidence="2">
    <location>
        <position position="331"/>
    </location>
    <ligand>
        <name>Zn(2+)</name>
        <dbReference type="ChEBI" id="CHEBI:29105"/>
    </ligand>
</feature>
<protein>
    <submittedName>
        <fullName evidence="3">LanC-like protein 3 homolog,LanC-like protein 3</fullName>
    </submittedName>
</protein>
<evidence type="ECO:0000313" key="3">
    <source>
        <dbReference type="EMBL" id="CAC5409953.1"/>
    </source>
</evidence>
<dbReference type="InterPro" id="IPR020464">
    <property type="entry name" value="LanC-like_prot_euk"/>
</dbReference>
<keyword evidence="4" id="KW-1185">Reference proteome</keyword>
<reference evidence="3 4" key="1">
    <citation type="submission" date="2020-06" db="EMBL/GenBank/DDBJ databases">
        <authorList>
            <person name="Li R."/>
            <person name="Bekaert M."/>
        </authorList>
    </citation>
    <scope>NUCLEOTIDE SEQUENCE [LARGE SCALE GENOMIC DNA]</scope>
    <source>
        <strain evidence="4">wild</strain>
    </source>
</reference>
<dbReference type="Proteomes" id="UP000507470">
    <property type="component" value="Unassembled WGS sequence"/>
</dbReference>
<evidence type="ECO:0000256" key="1">
    <source>
        <dbReference type="ARBA" id="ARBA00007179"/>
    </source>
</evidence>
<keyword evidence="2" id="KW-0479">Metal-binding</keyword>
<accession>A0A6J8DMU8</accession>
<dbReference type="Pfam" id="PF05147">
    <property type="entry name" value="LANC_like"/>
    <property type="match status" value="1"/>
</dbReference>
<dbReference type="PRINTS" id="PR01950">
    <property type="entry name" value="LANCSUPER"/>
</dbReference>
<dbReference type="InterPro" id="IPR007822">
    <property type="entry name" value="LANC-like"/>
</dbReference>
<feature type="binding site" evidence="2">
    <location>
        <position position="332"/>
    </location>
    <ligand>
        <name>Zn(2+)</name>
        <dbReference type="ChEBI" id="CHEBI:29105"/>
    </ligand>
</feature>
<dbReference type="FunFam" id="1.50.10.10:FF:000012">
    <property type="entry name" value="LanC-like protein 3"/>
    <property type="match status" value="1"/>
</dbReference>
<dbReference type="GO" id="GO:0005886">
    <property type="term" value="C:plasma membrane"/>
    <property type="evidence" value="ECO:0007669"/>
    <property type="project" value="TreeGrafter"/>
</dbReference>
<proteinExistence type="inferred from homology"/>
<dbReference type="SMART" id="SM01260">
    <property type="entry name" value="LANC_like"/>
    <property type="match status" value="1"/>
</dbReference>
<dbReference type="AlphaFoldDB" id="A0A6J8DMU8"/>
<dbReference type="OrthoDB" id="10257263at2759"/>
<dbReference type="GO" id="GO:0031179">
    <property type="term" value="P:peptide modification"/>
    <property type="evidence" value="ECO:0007669"/>
    <property type="project" value="InterPro"/>
</dbReference>
<dbReference type="GO" id="GO:0005975">
    <property type="term" value="P:carbohydrate metabolic process"/>
    <property type="evidence" value="ECO:0007669"/>
    <property type="project" value="InterPro"/>
</dbReference>
<gene>
    <name evidence="3" type="ORF">MCOR_43164</name>
</gene>
<dbReference type="CDD" id="cd04794">
    <property type="entry name" value="euk_LANCL"/>
    <property type="match status" value="1"/>
</dbReference>
<dbReference type="SUPFAM" id="SSF158745">
    <property type="entry name" value="LanC-like"/>
    <property type="match status" value="1"/>
</dbReference>
<organism evidence="3 4">
    <name type="scientific">Mytilus coruscus</name>
    <name type="common">Sea mussel</name>
    <dbReference type="NCBI Taxonomy" id="42192"/>
    <lineage>
        <taxon>Eukaryota</taxon>
        <taxon>Metazoa</taxon>
        <taxon>Spiralia</taxon>
        <taxon>Lophotrochozoa</taxon>
        <taxon>Mollusca</taxon>
        <taxon>Bivalvia</taxon>
        <taxon>Autobranchia</taxon>
        <taxon>Pteriomorphia</taxon>
        <taxon>Mytilida</taxon>
        <taxon>Mytiloidea</taxon>
        <taxon>Mytilidae</taxon>
        <taxon>Mytilinae</taxon>
        <taxon>Mytilus</taxon>
    </lineage>
</organism>
<dbReference type="PANTHER" id="PTHR12736:SF7">
    <property type="entry name" value="LANC-LIKE PROTEIN 3"/>
    <property type="match status" value="1"/>
</dbReference>
<evidence type="ECO:0000313" key="4">
    <source>
        <dbReference type="Proteomes" id="UP000507470"/>
    </source>
</evidence>
<comment type="similarity">
    <text evidence="1">Belongs to the LanC-like protein family.</text>
</comment>
<name>A0A6J8DMU8_MYTCO</name>
<dbReference type="EMBL" id="CACVKT020007649">
    <property type="protein sequence ID" value="CAC5409953.1"/>
    <property type="molecule type" value="Genomic_DNA"/>
</dbReference>
<dbReference type="Gene3D" id="1.50.10.10">
    <property type="match status" value="1"/>
</dbReference>